<protein>
    <submittedName>
        <fullName evidence="2">Uncharacterized protein</fullName>
    </submittedName>
</protein>
<keyword evidence="1" id="KW-0812">Transmembrane</keyword>
<comment type="caution">
    <text evidence="2">The sequence shown here is derived from an EMBL/GenBank/DDBJ whole genome shotgun (WGS) entry which is preliminary data.</text>
</comment>
<sequence length="96" mass="10900">MSFSEANFICHYLQIILYSFPIGVPYLACQCGYVLQKVLITPCDGYKYKEFVQQCGQSLKPPLGKSVGLVLPFCLLLMLILLSLRFEHFDGDNGDW</sequence>
<proteinExistence type="predicted"/>
<name>A0A0V0RZP2_9BILA</name>
<reference evidence="2 3" key="1">
    <citation type="submission" date="2015-01" db="EMBL/GenBank/DDBJ databases">
        <title>Evolution of Trichinella species and genotypes.</title>
        <authorList>
            <person name="Korhonen P.K."/>
            <person name="Edoardo P."/>
            <person name="Giuseppe L.R."/>
            <person name="Gasser R.B."/>
        </authorList>
    </citation>
    <scope>NUCLEOTIDE SEQUENCE [LARGE SCALE GENOMIC DNA]</scope>
    <source>
        <strain evidence="2">ISS37</strain>
    </source>
</reference>
<keyword evidence="1" id="KW-0472">Membrane</keyword>
<accession>A0A0V0RZP2</accession>
<keyword evidence="1" id="KW-1133">Transmembrane helix</keyword>
<gene>
    <name evidence="2" type="ORF">T07_9489</name>
</gene>
<evidence type="ECO:0000256" key="1">
    <source>
        <dbReference type="SAM" id="Phobius"/>
    </source>
</evidence>
<dbReference type="AlphaFoldDB" id="A0A0V0RZP2"/>
<dbReference type="Proteomes" id="UP000054630">
    <property type="component" value="Unassembled WGS sequence"/>
</dbReference>
<keyword evidence="3" id="KW-1185">Reference proteome</keyword>
<evidence type="ECO:0000313" key="3">
    <source>
        <dbReference type="Proteomes" id="UP000054630"/>
    </source>
</evidence>
<dbReference type="EMBL" id="JYDL01000054">
    <property type="protein sequence ID" value="KRX19908.1"/>
    <property type="molecule type" value="Genomic_DNA"/>
</dbReference>
<feature type="transmembrane region" description="Helical" evidence="1">
    <location>
        <begin position="67"/>
        <end position="86"/>
    </location>
</feature>
<dbReference type="OrthoDB" id="5914837at2759"/>
<evidence type="ECO:0000313" key="2">
    <source>
        <dbReference type="EMBL" id="KRX19908.1"/>
    </source>
</evidence>
<organism evidence="2 3">
    <name type="scientific">Trichinella nelsoni</name>
    <dbReference type="NCBI Taxonomy" id="6336"/>
    <lineage>
        <taxon>Eukaryota</taxon>
        <taxon>Metazoa</taxon>
        <taxon>Ecdysozoa</taxon>
        <taxon>Nematoda</taxon>
        <taxon>Enoplea</taxon>
        <taxon>Dorylaimia</taxon>
        <taxon>Trichinellida</taxon>
        <taxon>Trichinellidae</taxon>
        <taxon>Trichinella</taxon>
    </lineage>
</organism>